<comment type="caution">
    <text evidence="2">The sequence shown here is derived from an EMBL/GenBank/DDBJ whole genome shotgun (WGS) entry which is preliminary data.</text>
</comment>
<name>A0ABR9E8P2_9GAMM</name>
<gene>
    <name evidence="2" type="ORF">PAUR_a0671</name>
</gene>
<accession>A0ABR9E8P2</accession>
<keyword evidence="1" id="KW-0812">Transmembrane</keyword>
<protein>
    <submittedName>
        <fullName evidence="2">Uncharacterized protein</fullName>
    </submittedName>
</protein>
<sequence length="39" mass="4334">MTNQVLFVSLLALPVVSLFLGYLGFELLKLINQRLSAVI</sequence>
<reference evidence="2 3" key="1">
    <citation type="submission" date="2015-03" db="EMBL/GenBank/DDBJ databases">
        <title>Genome sequence of Pseudoalteromonas aurantia.</title>
        <authorList>
            <person name="Xie B.-B."/>
            <person name="Rong J.-C."/>
            <person name="Qin Q.-L."/>
            <person name="Zhang Y.-Z."/>
        </authorList>
    </citation>
    <scope>NUCLEOTIDE SEQUENCE [LARGE SCALE GENOMIC DNA]</scope>
    <source>
        <strain evidence="2 3">208</strain>
    </source>
</reference>
<keyword evidence="1" id="KW-1133">Transmembrane helix</keyword>
<proteinExistence type="predicted"/>
<organism evidence="2 3">
    <name type="scientific">Pseudoalteromonas aurantia 208</name>
    <dbReference type="NCBI Taxonomy" id="1314867"/>
    <lineage>
        <taxon>Bacteria</taxon>
        <taxon>Pseudomonadati</taxon>
        <taxon>Pseudomonadota</taxon>
        <taxon>Gammaproteobacteria</taxon>
        <taxon>Alteromonadales</taxon>
        <taxon>Pseudoalteromonadaceae</taxon>
        <taxon>Pseudoalteromonas</taxon>
    </lineage>
</organism>
<dbReference type="EMBL" id="AQGV01000012">
    <property type="protein sequence ID" value="MBE0367326.1"/>
    <property type="molecule type" value="Genomic_DNA"/>
</dbReference>
<evidence type="ECO:0000256" key="1">
    <source>
        <dbReference type="SAM" id="Phobius"/>
    </source>
</evidence>
<dbReference type="Proteomes" id="UP000615755">
    <property type="component" value="Unassembled WGS sequence"/>
</dbReference>
<keyword evidence="1" id="KW-0472">Membrane</keyword>
<keyword evidence="3" id="KW-1185">Reference proteome</keyword>
<evidence type="ECO:0000313" key="3">
    <source>
        <dbReference type="Proteomes" id="UP000615755"/>
    </source>
</evidence>
<evidence type="ECO:0000313" key="2">
    <source>
        <dbReference type="EMBL" id="MBE0367326.1"/>
    </source>
</evidence>
<feature type="transmembrane region" description="Helical" evidence="1">
    <location>
        <begin position="6"/>
        <end position="25"/>
    </location>
</feature>